<organism evidence="6 7">
    <name type="scientific">Acidisoma cellulosilyticum</name>
    <dbReference type="NCBI Taxonomy" id="2802395"/>
    <lineage>
        <taxon>Bacteria</taxon>
        <taxon>Pseudomonadati</taxon>
        <taxon>Pseudomonadota</taxon>
        <taxon>Alphaproteobacteria</taxon>
        <taxon>Acetobacterales</taxon>
        <taxon>Acidocellaceae</taxon>
        <taxon>Acidisoma</taxon>
    </lineage>
</organism>
<comment type="caution">
    <text evidence="6">The sequence shown here is derived from an EMBL/GenBank/DDBJ whole genome shotgun (WGS) entry which is preliminary data.</text>
</comment>
<evidence type="ECO:0000256" key="2">
    <source>
        <dbReference type="ARBA" id="ARBA00023015"/>
    </source>
</evidence>
<name>A0A964E229_9PROT</name>
<dbReference type="GO" id="GO:0043565">
    <property type="term" value="F:sequence-specific DNA binding"/>
    <property type="evidence" value="ECO:0007669"/>
    <property type="project" value="TreeGrafter"/>
</dbReference>
<feature type="domain" description="HTH lysR-type" evidence="5">
    <location>
        <begin position="1"/>
        <end position="61"/>
    </location>
</feature>
<dbReference type="PANTHER" id="PTHR30537">
    <property type="entry name" value="HTH-TYPE TRANSCRIPTIONAL REGULATOR"/>
    <property type="match status" value="1"/>
</dbReference>
<dbReference type="PANTHER" id="PTHR30537:SF1">
    <property type="entry name" value="HTH-TYPE TRANSCRIPTIONAL REGULATOR PGRR"/>
    <property type="match status" value="1"/>
</dbReference>
<evidence type="ECO:0000256" key="4">
    <source>
        <dbReference type="ARBA" id="ARBA00023163"/>
    </source>
</evidence>
<gene>
    <name evidence="6" type="ORF">ACELLULO517_01905</name>
</gene>
<evidence type="ECO:0000256" key="3">
    <source>
        <dbReference type="ARBA" id="ARBA00023125"/>
    </source>
</evidence>
<evidence type="ECO:0000259" key="5">
    <source>
        <dbReference type="PROSITE" id="PS50931"/>
    </source>
</evidence>
<reference evidence="6 7" key="1">
    <citation type="journal article" date="2021" name="Microorganisms">
        <title>Acidisoma silvae sp. nov. and Acidisomacellulosilytica sp. nov., Two Acidophilic Bacteria Isolated from Decaying Wood, Hydrolyzing Cellulose and Producing Poly-3-hydroxybutyrate.</title>
        <authorList>
            <person name="Mieszkin S."/>
            <person name="Pouder E."/>
            <person name="Uroz S."/>
            <person name="Simon-Colin C."/>
            <person name="Alain K."/>
        </authorList>
    </citation>
    <scope>NUCLEOTIDE SEQUENCE [LARGE SCALE GENOMIC DNA]</scope>
    <source>
        <strain evidence="6 7">HW T5.17</strain>
    </source>
</reference>
<keyword evidence="4" id="KW-0804">Transcription</keyword>
<comment type="similarity">
    <text evidence="1">Belongs to the LysR transcriptional regulatory family.</text>
</comment>
<dbReference type="InterPro" id="IPR005119">
    <property type="entry name" value="LysR_subst-bd"/>
</dbReference>
<dbReference type="Proteomes" id="UP000721844">
    <property type="component" value="Unassembled WGS sequence"/>
</dbReference>
<keyword evidence="3" id="KW-0238">DNA-binding</keyword>
<dbReference type="AlphaFoldDB" id="A0A964E229"/>
<evidence type="ECO:0000313" key="7">
    <source>
        <dbReference type="Proteomes" id="UP000721844"/>
    </source>
</evidence>
<proteinExistence type="inferred from homology"/>
<dbReference type="Pfam" id="PF00126">
    <property type="entry name" value="HTH_1"/>
    <property type="match status" value="1"/>
</dbReference>
<dbReference type="Pfam" id="PF03466">
    <property type="entry name" value="LysR_substrate"/>
    <property type="match status" value="1"/>
</dbReference>
<dbReference type="GO" id="GO:0003700">
    <property type="term" value="F:DNA-binding transcription factor activity"/>
    <property type="evidence" value="ECO:0007669"/>
    <property type="project" value="InterPro"/>
</dbReference>
<evidence type="ECO:0000256" key="1">
    <source>
        <dbReference type="ARBA" id="ARBA00009437"/>
    </source>
</evidence>
<dbReference type="GO" id="GO:0006351">
    <property type="term" value="P:DNA-templated transcription"/>
    <property type="evidence" value="ECO:0007669"/>
    <property type="project" value="TreeGrafter"/>
</dbReference>
<dbReference type="EMBL" id="JAESVA010000001">
    <property type="protein sequence ID" value="MCB8878971.1"/>
    <property type="molecule type" value="Genomic_DNA"/>
</dbReference>
<dbReference type="RefSeq" id="WP_227305380.1">
    <property type="nucleotide sequence ID" value="NZ_JAESVA010000001.1"/>
</dbReference>
<dbReference type="SUPFAM" id="SSF46785">
    <property type="entry name" value="Winged helix' DNA-binding domain"/>
    <property type="match status" value="1"/>
</dbReference>
<dbReference type="CDD" id="cd08474">
    <property type="entry name" value="PBP2_CrgA_like_5"/>
    <property type="match status" value="1"/>
</dbReference>
<dbReference type="InterPro" id="IPR036388">
    <property type="entry name" value="WH-like_DNA-bd_sf"/>
</dbReference>
<keyword evidence="2" id="KW-0805">Transcription regulation</keyword>
<dbReference type="Gene3D" id="1.10.10.10">
    <property type="entry name" value="Winged helix-like DNA-binding domain superfamily/Winged helix DNA-binding domain"/>
    <property type="match status" value="1"/>
</dbReference>
<dbReference type="Gene3D" id="3.40.190.290">
    <property type="match status" value="1"/>
</dbReference>
<dbReference type="PROSITE" id="PS50931">
    <property type="entry name" value="HTH_LYSR"/>
    <property type="match status" value="1"/>
</dbReference>
<dbReference type="InterPro" id="IPR000847">
    <property type="entry name" value="LysR_HTH_N"/>
</dbReference>
<accession>A0A964E229</accession>
<protein>
    <submittedName>
        <fullName evidence="6">LysR family transcriptional regulator</fullName>
    </submittedName>
</protein>
<sequence length="300" mass="32638">MNRAGLDDLAAFASIARTLSFTRAAAELRLSTSALSHKIKTMEARLGIRLLQRNSRSVALTEAGAQLLQTLAPALEEIDGALDRLGQARDAVAGTVRITATRHGYETVIRPVLPAFLASHPKAGVEVVIDYQRRDIIAERLDAGIRIGEKLEQDMIAISVSAPLRMAVLASPAYLAEHGLPQVPQDLMQHACINARMAAAGQPMDWDFERDGREIAIKVSGPLTFNDPLVMLDAAMAGLGIAYVIEGSALPHIAAGRLVRVLEDWSAPFPGYFLYYPSRRQMPAVLAALVAMLRRRRDQT</sequence>
<keyword evidence="7" id="KW-1185">Reference proteome</keyword>
<dbReference type="InterPro" id="IPR058163">
    <property type="entry name" value="LysR-type_TF_proteobact-type"/>
</dbReference>
<dbReference type="InterPro" id="IPR036390">
    <property type="entry name" value="WH_DNA-bd_sf"/>
</dbReference>
<evidence type="ECO:0000313" key="6">
    <source>
        <dbReference type="EMBL" id="MCB8878971.1"/>
    </source>
</evidence>
<dbReference type="SUPFAM" id="SSF53850">
    <property type="entry name" value="Periplasmic binding protein-like II"/>
    <property type="match status" value="1"/>
</dbReference>
<dbReference type="FunFam" id="1.10.10.10:FF:000001">
    <property type="entry name" value="LysR family transcriptional regulator"/>
    <property type="match status" value="1"/>
</dbReference>